<feature type="domain" description="Disease resistance protein At4g27190-like leucine-rich repeats" evidence="6">
    <location>
        <begin position="896"/>
        <end position="1053"/>
    </location>
</feature>
<evidence type="ECO:0000259" key="6">
    <source>
        <dbReference type="Pfam" id="PF23247"/>
    </source>
</evidence>
<feature type="domain" description="NB-ARC" evidence="5">
    <location>
        <begin position="155"/>
        <end position="316"/>
    </location>
</feature>
<evidence type="ECO:0000256" key="3">
    <source>
        <dbReference type="ARBA" id="ARBA00022821"/>
    </source>
</evidence>
<keyword evidence="3" id="KW-0611">Plant defense</keyword>
<dbReference type="PANTHER" id="PTHR33463:SF96">
    <property type="entry name" value="LEUCINE-RICH REPEAT DOMAIN, L DOMAIN-LIKE PROTEIN-RELATED"/>
    <property type="match status" value="1"/>
</dbReference>
<gene>
    <name evidence="7" type="ORF">LSAT_V11C200061170</name>
</gene>
<evidence type="ECO:0000313" key="8">
    <source>
        <dbReference type="Proteomes" id="UP000235145"/>
    </source>
</evidence>
<reference evidence="7 8" key="1">
    <citation type="journal article" date="2017" name="Nat. Commun.">
        <title>Genome assembly with in vitro proximity ligation data and whole-genome triplication in lettuce.</title>
        <authorList>
            <person name="Reyes-Chin-Wo S."/>
            <person name="Wang Z."/>
            <person name="Yang X."/>
            <person name="Kozik A."/>
            <person name="Arikit S."/>
            <person name="Song C."/>
            <person name="Xia L."/>
            <person name="Froenicke L."/>
            <person name="Lavelle D.O."/>
            <person name="Truco M.J."/>
            <person name="Xia R."/>
            <person name="Zhu S."/>
            <person name="Xu C."/>
            <person name="Xu H."/>
            <person name="Xu X."/>
            <person name="Cox K."/>
            <person name="Korf I."/>
            <person name="Meyers B.C."/>
            <person name="Michelmore R.W."/>
        </authorList>
    </citation>
    <scope>NUCLEOTIDE SEQUENCE [LARGE SCALE GENOMIC DNA]</scope>
    <source>
        <strain evidence="8">cv. Salinas</strain>
        <tissue evidence="7">Seedlings</tissue>
    </source>
</reference>
<dbReference type="InterPro" id="IPR050905">
    <property type="entry name" value="Plant_NBS-LRR"/>
</dbReference>
<feature type="domain" description="Disease resistance protein At4g27190-like leucine-rich repeats" evidence="6">
    <location>
        <begin position="1356"/>
        <end position="1459"/>
    </location>
</feature>
<keyword evidence="8" id="KW-1185">Reference proteome</keyword>
<feature type="domain" description="Disease resistance protein At4g27190-like leucine-rich repeats" evidence="6">
    <location>
        <begin position="670"/>
        <end position="814"/>
    </location>
</feature>
<dbReference type="EMBL" id="NBSK02000002">
    <property type="protein sequence ID" value="KAJ0222194.1"/>
    <property type="molecule type" value="Genomic_DNA"/>
</dbReference>
<dbReference type="SUPFAM" id="SSF52047">
    <property type="entry name" value="RNI-like"/>
    <property type="match status" value="4"/>
</dbReference>
<dbReference type="PANTHER" id="PTHR33463">
    <property type="entry name" value="NB-ARC DOMAIN-CONTAINING PROTEIN-RELATED"/>
    <property type="match status" value="1"/>
</dbReference>
<dbReference type="Gene3D" id="1.10.8.430">
    <property type="entry name" value="Helical domain of apoptotic protease-activating factors"/>
    <property type="match status" value="1"/>
</dbReference>
<dbReference type="Gene3D" id="3.80.10.10">
    <property type="entry name" value="Ribonuclease Inhibitor"/>
    <property type="match status" value="4"/>
</dbReference>
<evidence type="ECO:0000259" key="5">
    <source>
        <dbReference type="Pfam" id="PF00931"/>
    </source>
</evidence>
<sequence length="1762" mass="200682">MDGAMIKPDDTVPVTKHLAYLVSYKKYLKDLHSKMRELNFARIDVKQHLNRNRRSNLEVPAQVVDWLEEVDKINAQVDNVPIDAGSSLNLMNRHKLGKKAFKIIEEIESLLRQQSLMAWSDVPVPLGKVDFMKASASSDHNEFQSREQIFMDALKALGPNNTSHMIALSGMGGVGKTTMVQRLKKVVKDKKMFHYIVEVVVGANTDPIAIQDTVADYLSIELKGNTRDARAYKLRECFKALSGGGKMKFLVILDDVWSPVDLDDIGLSSLPNQGVDFKVLLTSRNSDICMMMGASLIFNLNMLTDEEAHNFFRRYAEISYDADPELIKIGEAIVEKCGGLPIAIKTMAVTLRNKRKDAWKDALSRLEHRDTHNVVADVLKLSYSNIQDEETRSIFLLCGLFPEDFDIPTEDLVRYGWGLKIFTRVYTMRHARKRLDTCIERLMHANMLIKSDNVGFVKMHDLVRAFVLGMLSEVEHASIVNHGDMPGWFETANDKNSLCKRISLTCKGMSAIPEDLTFPNLSILKLMDGDESLRFPEGFYGEMENLQVISYDNMKQPFLPQSLQCSNVRVLHLHHCSLMFDCSSIGNLLNLEVLSIANSAIKLLPSTIGDLKKLRLLDLTNCVGLCIANGVFRNLVKLEELYMRVDDRDSFFVKADDSKTISFMDDNYNEMEERLENISVLEFEFFQNSAQPKNISFDNLEQFKISVGRSLKGAFRKSKQSFENTLQLVTNKRELLGSRMNELFEKTEMLCLSVDDMNDLGDIEVKSVHPSRFSSFYNVRVLVISECVGLRYLFTLAVAKDLKNLEHLEVYSCDNMEELIHSENGGEETITFPKLKFLSLICLPNLLGLCCNANIIELPQLLELGLATIPNFTSIYPKNELATSCLLRESVVIPKLEKLHIRHMENLKEIWPCELSTNENFNESLLKAIEVTDCDKLVDLFPCNPLPLLDNLQELQVRRCGSIEVLFNINLDSAGGIGEGSSKSSLRSIEVNQLGKLRELWRIKGANSSGLLIGGFQAVEYIEITKCKSFRNVFTPTTTNFDLRALKEIWINNNGENRCNNNLMESSQQEQEIIVISNEDTSKVGDCIPNVVFPSYLVHSFPNLHQLKLWNFNEVEVVFEIEPRSRELVTTHDNQQQLLPYLKELDIRHMDNMNHVWKCNWNKFLILQEQKSKPSFHNLTTIHISSCTNIKYLFSPLMAKLLSNLKNVNIAICDAIEEVVSNRDDEDEEDTRSIHKSTAFFPYLDFLTLACLSNLKYIGGGGAKHRSNESSSNNTTTRTVISDESKVDGVSWSLCQYPRVISIVECDSLSTVIPSYALRHMQKLEALKIESCKSVKEVFEGNSGTQRLSNVIMLQLPKLKKLEIKDCDLVEHIFTFSALGSLIQLEELMIEDCKEMEVIIKEEHGEKTTASNVVVFPRLKSIKLVNLPYLQGFFLGMNEFKWPSLDNVAIRDCPEMTVFTRGRSMAPQLKSIQRSLGKDIDECDLNFHQTPLRSLGNTLEVIPLPVHDENRIHLENDVSTKKIIPWSALQKLQMLKEIHVWSCNVVEEVFEALEGTNSGSGESQTVVNLPNLTKVELVFLKNLRYIWKSNQWTIFEFPNLKRVSISHCHLLEHLFTSSMIGSLLQLQELHISCCNNMQVVVKDENVVEKEEKSLRKMNEIMLPHLKSLILDELPSLRGFCLGKKDFCLPLLDTLRIERCGAITDFRFIKGYSATLELKETESRETTNSFIKIKQDYKRNPKEIPYIIDHDDANWEYCVGLQV</sequence>
<keyword evidence="4" id="KW-0067">ATP-binding</keyword>
<dbReference type="InterPro" id="IPR027417">
    <property type="entry name" value="P-loop_NTPase"/>
</dbReference>
<accession>A0A9R1WEC0</accession>
<evidence type="ECO:0000313" key="7">
    <source>
        <dbReference type="EMBL" id="KAJ0222194.1"/>
    </source>
</evidence>
<evidence type="ECO:0000256" key="1">
    <source>
        <dbReference type="ARBA" id="ARBA00008894"/>
    </source>
</evidence>
<dbReference type="SUPFAM" id="SSF52540">
    <property type="entry name" value="P-loop containing nucleoside triphosphate hydrolases"/>
    <property type="match status" value="1"/>
</dbReference>
<dbReference type="PRINTS" id="PR00364">
    <property type="entry name" value="DISEASERSIST"/>
</dbReference>
<feature type="domain" description="Disease resistance protein At4g27190-like leucine-rich repeats" evidence="6">
    <location>
        <begin position="1299"/>
        <end position="1345"/>
    </location>
</feature>
<dbReference type="InterPro" id="IPR002182">
    <property type="entry name" value="NB-ARC"/>
</dbReference>
<dbReference type="GO" id="GO:0043531">
    <property type="term" value="F:ADP binding"/>
    <property type="evidence" value="ECO:0007669"/>
    <property type="project" value="InterPro"/>
</dbReference>
<dbReference type="GO" id="GO:0005524">
    <property type="term" value="F:ATP binding"/>
    <property type="evidence" value="ECO:0007669"/>
    <property type="project" value="UniProtKB-KW"/>
</dbReference>
<keyword evidence="4" id="KW-0547">Nucleotide-binding</keyword>
<name>A0A9R1WEC0_LACSA</name>
<feature type="domain" description="Disease resistance protein At4g27190-like leucine-rich repeats" evidence="6">
    <location>
        <begin position="1520"/>
        <end position="1635"/>
    </location>
</feature>
<dbReference type="InterPro" id="IPR042197">
    <property type="entry name" value="Apaf_helical"/>
</dbReference>
<dbReference type="Pfam" id="PF00931">
    <property type="entry name" value="NB-ARC"/>
    <property type="match status" value="1"/>
</dbReference>
<dbReference type="InterPro" id="IPR057135">
    <property type="entry name" value="At4g27190-like_LRR"/>
</dbReference>
<feature type="domain" description="Disease resistance protein At4g27190-like leucine-rich repeats" evidence="6">
    <location>
        <begin position="1086"/>
        <end position="1168"/>
    </location>
</feature>
<feature type="domain" description="Disease resistance protein At4g27190-like leucine-rich repeats" evidence="6">
    <location>
        <begin position="1169"/>
        <end position="1258"/>
    </location>
</feature>
<keyword evidence="2" id="KW-0433">Leucine-rich repeat</keyword>
<evidence type="ECO:0008006" key="9">
    <source>
        <dbReference type="Google" id="ProtNLM"/>
    </source>
</evidence>
<comment type="similarity">
    <text evidence="1">Belongs to the disease resistance NB-LRR family.</text>
</comment>
<organism evidence="7 8">
    <name type="scientific">Lactuca sativa</name>
    <name type="common">Garden lettuce</name>
    <dbReference type="NCBI Taxonomy" id="4236"/>
    <lineage>
        <taxon>Eukaryota</taxon>
        <taxon>Viridiplantae</taxon>
        <taxon>Streptophyta</taxon>
        <taxon>Embryophyta</taxon>
        <taxon>Tracheophyta</taxon>
        <taxon>Spermatophyta</taxon>
        <taxon>Magnoliopsida</taxon>
        <taxon>eudicotyledons</taxon>
        <taxon>Gunneridae</taxon>
        <taxon>Pentapetalae</taxon>
        <taxon>asterids</taxon>
        <taxon>campanulids</taxon>
        <taxon>Asterales</taxon>
        <taxon>Asteraceae</taxon>
        <taxon>Cichorioideae</taxon>
        <taxon>Cichorieae</taxon>
        <taxon>Lactucinae</taxon>
        <taxon>Lactuca</taxon>
    </lineage>
</organism>
<dbReference type="Gene3D" id="3.40.50.300">
    <property type="entry name" value="P-loop containing nucleotide triphosphate hydrolases"/>
    <property type="match status" value="1"/>
</dbReference>
<dbReference type="Pfam" id="PF23247">
    <property type="entry name" value="LRR_RPS2"/>
    <property type="match status" value="7"/>
</dbReference>
<dbReference type="GO" id="GO:0006952">
    <property type="term" value="P:defense response"/>
    <property type="evidence" value="ECO:0007669"/>
    <property type="project" value="UniProtKB-KW"/>
</dbReference>
<evidence type="ECO:0000256" key="2">
    <source>
        <dbReference type="ARBA" id="ARBA00022614"/>
    </source>
</evidence>
<evidence type="ECO:0000256" key="4">
    <source>
        <dbReference type="ARBA" id="ARBA00022840"/>
    </source>
</evidence>
<dbReference type="InterPro" id="IPR032675">
    <property type="entry name" value="LRR_dom_sf"/>
</dbReference>
<dbReference type="Proteomes" id="UP000235145">
    <property type="component" value="Unassembled WGS sequence"/>
</dbReference>
<proteinExistence type="inferred from homology"/>
<comment type="caution">
    <text evidence="7">The sequence shown here is derived from an EMBL/GenBank/DDBJ whole genome shotgun (WGS) entry which is preliminary data.</text>
</comment>
<protein>
    <recommendedName>
        <fullName evidence="9">NB-ARC domain-containing protein</fullName>
    </recommendedName>
</protein>